<keyword evidence="2" id="KW-1185">Reference proteome</keyword>
<gene>
    <name evidence="1" type="ORF">PEVE_00036707</name>
</gene>
<dbReference type="EMBL" id="CALNXI010000059">
    <property type="protein sequence ID" value="CAH3017282.1"/>
    <property type="molecule type" value="Genomic_DNA"/>
</dbReference>
<protein>
    <recommendedName>
        <fullName evidence="3">DUF3504 domain-containing protein</fullName>
    </recommendedName>
</protein>
<dbReference type="InterPro" id="IPR042838">
    <property type="entry name" value="KIAA1958"/>
</dbReference>
<sequence length="198" mass="22214">SLRGLFSSFNRHLKECKYPVSIIEDINILSEKSLLGISNGEALINTVWLFNSLHFGLRGCGEHLQMCWGDIQIMKDADGTEYLHFSERQTKTTSGADPHNIYSEKRPESMNKPDAPFYLGVNSTTKNSDKSWFKASAMGVNKLNSLMNTMAEDTGLDNSHLTNYSAQKRTNQTLNDKDIPSSHIMQLSGHKNVQSINN</sequence>
<evidence type="ECO:0000313" key="2">
    <source>
        <dbReference type="Proteomes" id="UP001159427"/>
    </source>
</evidence>
<organism evidence="1 2">
    <name type="scientific">Porites evermanni</name>
    <dbReference type="NCBI Taxonomy" id="104178"/>
    <lineage>
        <taxon>Eukaryota</taxon>
        <taxon>Metazoa</taxon>
        <taxon>Cnidaria</taxon>
        <taxon>Anthozoa</taxon>
        <taxon>Hexacorallia</taxon>
        <taxon>Scleractinia</taxon>
        <taxon>Fungiina</taxon>
        <taxon>Poritidae</taxon>
        <taxon>Porites</taxon>
    </lineage>
</organism>
<proteinExistence type="predicted"/>
<evidence type="ECO:0008006" key="3">
    <source>
        <dbReference type="Google" id="ProtNLM"/>
    </source>
</evidence>
<dbReference type="Proteomes" id="UP001159427">
    <property type="component" value="Unassembled WGS sequence"/>
</dbReference>
<dbReference type="PANTHER" id="PTHR46963">
    <property type="entry name" value="SIMILAR TO RIKEN CDNA E130308A19"/>
    <property type="match status" value="1"/>
</dbReference>
<dbReference type="PANTHER" id="PTHR46963:SF2">
    <property type="match status" value="1"/>
</dbReference>
<feature type="non-terminal residue" evidence="1">
    <location>
        <position position="1"/>
    </location>
</feature>
<name>A0ABN8LNK8_9CNID</name>
<accession>A0ABN8LNK8</accession>
<comment type="caution">
    <text evidence="1">The sequence shown here is derived from an EMBL/GenBank/DDBJ whole genome shotgun (WGS) entry which is preliminary data.</text>
</comment>
<reference evidence="1 2" key="1">
    <citation type="submission" date="2022-05" db="EMBL/GenBank/DDBJ databases">
        <authorList>
            <consortium name="Genoscope - CEA"/>
            <person name="William W."/>
        </authorList>
    </citation>
    <scope>NUCLEOTIDE SEQUENCE [LARGE SCALE GENOMIC DNA]</scope>
</reference>
<evidence type="ECO:0000313" key="1">
    <source>
        <dbReference type="EMBL" id="CAH3017282.1"/>
    </source>
</evidence>